<proteinExistence type="predicted"/>
<keyword evidence="3" id="KW-1185">Reference proteome</keyword>
<reference evidence="2 3" key="1">
    <citation type="submission" date="2020-03" db="EMBL/GenBank/DDBJ databases">
        <title>Isolation and identification of active actinomycetes.</title>
        <authorList>
            <person name="Sun X."/>
        </authorList>
    </citation>
    <scope>NUCLEOTIDE SEQUENCE [LARGE SCALE GENOMIC DNA]</scope>
    <source>
        <strain evidence="2 3">NEAU-D13</strain>
    </source>
</reference>
<evidence type="ECO:0000313" key="3">
    <source>
        <dbReference type="Proteomes" id="UP000481360"/>
    </source>
</evidence>
<dbReference type="AlphaFoldDB" id="A0A7C9RMD6"/>
<accession>A0A7C9RMD6</accession>
<organism evidence="2 3">
    <name type="scientific">Lentzea alba</name>
    <dbReference type="NCBI Taxonomy" id="2714351"/>
    <lineage>
        <taxon>Bacteria</taxon>
        <taxon>Bacillati</taxon>
        <taxon>Actinomycetota</taxon>
        <taxon>Actinomycetes</taxon>
        <taxon>Pseudonocardiales</taxon>
        <taxon>Pseudonocardiaceae</taxon>
        <taxon>Lentzea</taxon>
    </lineage>
</organism>
<dbReference type="RefSeq" id="WP_166043895.1">
    <property type="nucleotide sequence ID" value="NZ_JAAMPJ010000001.1"/>
</dbReference>
<gene>
    <name evidence="2" type="ORF">G7043_03875</name>
</gene>
<protein>
    <submittedName>
        <fullName evidence="2">Uncharacterized protein</fullName>
    </submittedName>
</protein>
<evidence type="ECO:0000313" key="2">
    <source>
        <dbReference type="EMBL" id="NGY58068.1"/>
    </source>
</evidence>
<sequence>MLVRFFLRAGGRRSWTVRCRDERGRNATTVVALTEQFVVVENADRETIRLSAAQVDRLRVALRAAVISLGTLDGNNMCASPAHTIPVQRSSGLPRGADHSNG</sequence>
<feature type="region of interest" description="Disordered" evidence="1">
    <location>
        <begin position="83"/>
        <end position="102"/>
    </location>
</feature>
<name>A0A7C9RMD6_9PSEU</name>
<dbReference type="EMBL" id="JAAMPJ010000001">
    <property type="protein sequence ID" value="NGY58068.1"/>
    <property type="molecule type" value="Genomic_DNA"/>
</dbReference>
<evidence type="ECO:0000256" key="1">
    <source>
        <dbReference type="SAM" id="MobiDB-lite"/>
    </source>
</evidence>
<dbReference type="Proteomes" id="UP000481360">
    <property type="component" value="Unassembled WGS sequence"/>
</dbReference>
<comment type="caution">
    <text evidence="2">The sequence shown here is derived from an EMBL/GenBank/DDBJ whole genome shotgun (WGS) entry which is preliminary data.</text>
</comment>